<protein>
    <submittedName>
        <fullName evidence="1">Uncharacterized protein</fullName>
    </submittedName>
</protein>
<organism evidence="1 2">
    <name type="scientific">Abeliophyllum distichum</name>
    <dbReference type="NCBI Taxonomy" id="126358"/>
    <lineage>
        <taxon>Eukaryota</taxon>
        <taxon>Viridiplantae</taxon>
        <taxon>Streptophyta</taxon>
        <taxon>Embryophyta</taxon>
        <taxon>Tracheophyta</taxon>
        <taxon>Spermatophyta</taxon>
        <taxon>Magnoliopsida</taxon>
        <taxon>eudicotyledons</taxon>
        <taxon>Gunneridae</taxon>
        <taxon>Pentapetalae</taxon>
        <taxon>asterids</taxon>
        <taxon>lamiids</taxon>
        <taxon>Lamiales</taxon>
        <taxon>Oleaceae</taxon>
        <taxon>Forsythieae</taxon>
        <taxon>Abeliophyllum</taxon>
    </lineage>
</organism>
<gene>
    <name evidence="1" type="ORF">Adt_41991</name>
</gene>
<accession>A0ABD1PQF0</accession>
<evidence type="ECO:0000313" key="1">
    <source>
        <dbReference type="EMBL" id="KAL2466140.1"/>
    </source>
</evidence>
<keyword evidence="2" id="KW-1185">Reference proteome</keyword>
<sequence length="120" mass="13729">MDDMTRSDETKAKAHEDEVDALRSTLIHAQEKAVTHYKAYLDFANCMHMCGTELMKASMNLTNKSIFWEHHLVDPISLDQFLSRQQKVKQVAKKTSSTGRREGISRGNNTGRFFNLMHVA</sequence>
<evidence type="ECO:0000313" key="2">
    <source>
        <dbReference type="Proteomes" id="UP001604336"/>
    </source>
</evidence>
<dbReference type="Proteomes" id="UP001604336">
    <property type="component" value="Unassembled WGS sequence"/>
</dbReference>
<dbReference type="AlphaFoldDB" id="A0ABD1PQF0"/>
<comment type="caution">
    <text evidence="1">The sequence shown here is derived from an EMBL/GenBank/DDBJ whole genome shotgun (WGS) entry which is preliminary data.</text>
</comment>
<reference evidence="2" key="1">
    <citation type="submission" date="2024-07" db="EMBL/GenBank/DDBJ databases">
        <title>Two chromosome-level genome assemblies of Korean endemic species Abeliophyllum distichum and Forsythia ovata (Oleaceae).</title>
        <authorList>
            <person name="Jang H."/>
        </authorList>
    </citation>
    <scope>NUCLEOTIDE SEQUENCE [LARGE SCALE GENOMIC DNA]</scope>
</reference>
<proteinExistence type="predicted"/>
<dbReference type="EMBL" id="JBFOLK010000013">
    <property type="protein sequence ID" value="KAL2466140.1"/>
    <property type="molecule type" value="Genomic_DNA"/>
</dbReference>
<name>A0ABD1PQF0_9LAMI</name>